<keyword evidence="6" id="KW-0256">Endoplasmic reticulum</keyword>
<accession>A0AAV9IDF0</accession>
<comment type="caution">
    <text evidence="11">The sequence shown here is derived from an EMBL/GenBank/DDBJ whole genome shotgun (WGS) entry which is preliminary data.</text>
</comment>
<feature type="transmembrane region" description="Helical" evidence="9">
    <location>
        <begin position="263"/>
        <end position="284"/>
    </location>
</feature>
<dbReference type="AlphaFoldDB" id="A0AAV9IDF0"/>
<dbReference type="InterPro" id="IPR021149">
    <property type="entry name" value="OligosaccharylTrfase_OST3/OST6"/>
</dbReference>
<keyword evidence="4 9" id="KW-0812">Transmembrane</keyword>
<proteinExistence type="inferred from homology"/>
<dbReference type="Gene3D" id="3.40.30.10">
    <property type="entry name" value="Glutaredoxin"/>
    <property type="match status" value="1"/>
</dbReference>
<feature type="signal peptide" evidence="10">
    <location>
        <begin position="1"/>
        <end position="24"/>
    </location>
</feature>
<evidence type="ECO:0000256" key="1">
    <source>
        <dbReference type="ARBA" id="ARBA00002791"/>
    </source>
</evidence>
<evidence type="ECO:0000256" key="5">
    <source>
        <dbReference type="ARBA" id="ARBA00022729"/>
    </source>
</evidence>
<feature type="transmembrane region" description="Helical" evidence="9">
    <location>
        <begin position="211"/>
        <end position="231"/>
    </location>
</feature>
<sequence length="332" mass="38302">MKESGTRIVVCLSLILLSLPLSYAKRKSSTHTLSTGLLSYKDAKQFLQFLHESPRDHAAVTLFIVDQGCEVCPIFQAEWERVARASKKAMQSHPVHFYLVYLSNDEHSRKLIESLQVRFVPLLFVFQPEKISSWPRALPEDSRDLYVLTRDTLSAEAIALFVKERTGLNVPVPRSFLQRWSTRHILMTFGALVFGVTMVLWMLGIVFRASFWSVVSVLVYCASVSGIHYSIQHHRPWIRKSAFGIDKYLLRGSWREQLAAEGAIFSSLCFFLSLSVVFLGYLFQRYPNVSKSRQKWVLLFSYLTFGVLVFLCFLMRTLWNLKFPGYLVFSQE</sequence>
<evidence type="ECO:0000256" key="10">
    <source>
        <dbReference type="SAM" id="SignalP"/>
    </source>
</evidence>
<evidence type="ECO:0000256" key="8">
    <source>
        <dbReference type="ARBA" id="ARBA00023136"/>
    </source>
</evidence>
<dbReference type="GO" id="GO:0008250">
    <property type="term" value="C:oligosaccharyltransferase complex"/>
    <property type="evidence" value="ECO:0007669"/>
    <property type="project" value="TreeGrafter"/>
</dbReference>
<feature type="transmembrane region" description="Helical" evidence="9">
    <location>
        <begin position="296"/>
        <end position="319"/>
    </location>
</feature>
<dbReference type="PANTHER" id="PTHR12692:SF0">
    <property type="entry name" value="GH11935P"/>
    <property type="match status" value="1"/>
</dbReference>
<dbReference type="EMBL" id="JANCYU010000029">
    <property type="protein sequence ID" value="KAK4525283.1"/>
    <property type="molecule type" value="Genomic_DNA"/>
</dbReference>
<evidence type="ECO:0000256" key="3">
    <source>
        <dbReference type="ARBA" id="ARBA00009561"/>
    </source>
</evidence>
<dbReference type="SUPFAM" id="SSF52833">
    <property type="entry name" value="Thioredoxin-like"/>
    <property type="match status" value="1"/>
</dbReference>
<evidence type="ECO:0000313" key="12">
    <source>
        <dbReference type="Proteomes" id="UP001300502"/>
    </source>
</evidence>
<comment type="function">
    <text evidence="1">Subunit of the oligosaccharyl transferase (OST) complex that catalyzes the initial transfer of a defined glycan (Glc(3)Man(9)GlcNAc(2) in eukaryotes) from the lipid carrier dolichol-pyrophosphate to an asparagine residue within an Asn-X-Ser/Thr consensus motif in nascent polypeptide chains, the first step in protein N-glycosylation. N-glycosylation occurs cotranslationally and the complex associates with the Sec61 complex at the channel-forming translocon complex that mediates protein translocation across the endoplasmic reticulum (ER). All subunits are required for a maximal enzyme activity.</text>
</comment>
<gene>
    <name evidence="11" type="ORF">GAYE_SCF09G3191</name>
</gene>
<dbReference type="InterPro" id="IPR036249">
    <property type="entry name" value="Thioredoxin-like_sf"/>
</dbReference>
<evidence type="ECO:0000313" key="11">
    <source>
        <dbReference type="EMBL" id="KAK4525283.1"/>
    </source>
</evidence>
<dbReference type="PANTHER" id="PTHR12692">
    <property type="entry name" value="DOLICHYL-DIPHOSPHOOLIGOSACCHARIDE--PROTEIN GLYCOSYLTRANSFERASE-RELATED"/>
    <property type="match status" value="1"/>
</dbReference>
<reference evidence="11 12" key="1">
    <citation type="submission" date="2022-07" db="EMBL/GenBank/DDBJ databases">
        <title>Genome-wide signatures of adaptation to extreme environments.</title>
        <authorList>
            <person name="Cho C.H."/>
            <person name="Yoon H.S."/>
        </authorList>
    </citation>
    <scope>NUCLEOTIDE SEQUENCE [LARGE SCALE GENOMIC DNA]</scope>
    <source>
        <strain evidence="11 12">108.79 E11</strain>
    </source>
</reference>
<evidence type="ECO:0000256" key="4">
    <source>
        <dbReference type="ARBA" id="ARBA00022692"/>
    </source>
</evidence>
<evidence type="ECO:0008006" key="13">
    <source>
        <dbReference type="Google" id="ProtNLM"/>
    </source>
</evidence>
<comment type="subcellular location">
    <subcellularLocation>
        <location evidence="2">Endoplasmic reticulum membrane</location>
        <topology evidence="2">Multi-pass membrane protein</topology>
    </subcellularLocation>
</comment>
<evidence type="ECO:0000256" key="7">
    <source>
        <dbReference type="ARBA" id="ARBA00022989"/>
    </source>
</evidence>
<protein>
    <recommendedName>
        <fullName evidence="13">Thioredoxin domain-containing protein</fullName>
    </recommendedName>
</protein>
<evidence type="ECO:0000256" key="9">
    <source>
        <dbReference type="SAM" id="Phobius"/>
    </source>
</evidence>
<comment type="similarity">
    <text evidence="3">Belongs to the OST3/OST6 family.</text>
</comment>
<dbReference type="Proteomes" id="UP001300502">
    <property type="component" value="Unassembled WGS sequence"/>
</dbReference>
<evidence type="ECO:0000256" key="6">
    <source>
        <dbReference type="ARBA" id="ARBA00022824"/>
    </source>
</evidence>
<keyword evidence="7 9" id="KW-1133">Transmembrane helix</keyword>
<keyword evidence="8 9" id="KW-0472">Membrane</keyword>
<organism evidence="11 12">
    <name type="scientific">Galdieria yellowstonensis</name>
    <dbReference type="NCBI Taxonomy" id="3028027"/>
    <lineage>
        <taxon>Eukaryota</taxon>
        <taxon>Rhodophyta</taxon>
        <taxon>Bangiophyceae</taxon>
        <taxon>Galdieriales</taxon>
        <taxon>Galdieriaceae</taxon>
        <taxon>Galdieria</taxon>
    </lineage>
</organism>
<name>A0AAV9IDF0_9RHOD</name>
<feature type="transmembrane region" description="Helical" evidence="9">
    <location>
        <begin position="185"/>
        <end position="204"/>
    </location>
</feature>
<keyword evidence="5 10" id="KW-0732">Signal</keyword>
<feature type="chain" id="PRO_5043395725" description="Thioredoxin domain-containing protein" evidence="10">
    <location>
        <begin position="25"/>
        <end position="332"/>
    </location>
</feature>
<evidence type="ECO:0000256" key="2">
    <source>
        <dbReference type="ARBA" id="ARBA00004477"/>
    </source>
</evidence>
<dbReference type="GO" id="GO:0018279">
    <property type="term" value="P:protein N-linked glycosylation via asparagine"/>
    <property type="evidence" value="ECO:0007669"/>
    <property type="project" value="TreeGrafter"/>
</dbReference>
<keyword evidence="12" id="KW-1185">Reference proteome</keyword>
<dbReference type="Pfam" id="PF04756">
    <property type="entry name" value="OST3_OST6"/>
    <property type="match status" value="1"/>
</dbReference>